<dbReference type="Proteomes" id="UP000651475">
    <property type="component" value="Unassembled WGS sequence"/>
</dbReference>
<keyword evidence="3" id="KW-1185">Reference proteome</keyword>
<evidence type="ECO:0000313" key="2">
    <source>
        <dbReference type="EMBL" id="MBC5632347.1"/>
    </source>
</evidence>
<comment type="caution">
    <text evidence="2">The sequence shown here is derived from an EMBL/GenBank/DDBJ whole genome shotgun (WGS) entry which is preliminary data.</text>
</comment>
<name>A0ABR7DLX3_9BACT</name>
<dbReference type="RefSeq" id="WP_186929117.1">
    <property type="nucleotide sequence ID" value="NZ_JACOOJ010000007.1"/>
</dbReference>
<evidence type="ECO:0000313" key="3">
    <source>
        <dbReference type="Proteomes" id="UP000651475"/>
    </source>
</evidence>
<organism evidence="2 3">
    <name type="scientific">Parabacteroides hominis</name>
    <dbReference type="NCBI Taxonomy" id="2763057"/>
    <lineage>
        <taxon>Bacteria</taxon>
        <taxon>Pseudomonadati</taxon>
        <taxon>Bacteroidota</taxon>
        <taxon>Bacteroidia</taxon>
        <taxon>Bacteroidales</taxon>
        <taxon>Tannerellaceae</taxon>
        <taxon>Parabacteroides</taxon>
    </lineage>
</organism>
<sequence>MIREILDTLKNKLEEYLTAYFNSPEGYVQIGGIPVGSDNAPNKLSLSVVNLERETAMGIGSAYRMDKSQEFVERLPAWYLNMDVLFASVFDEKRYAEGLDVLSKVIYFLQQYSVLDLPDGTHYTIEMVTLDMQELTNLWSMSGGRYYPSVLCRVRMLAFESDVIQSTARSVKVPGVEINS</sequence>
<evidence type="ECO:0000259" key="1">
    <source>
        <dbReference type="Pfam" id="PF14065"/>
    </source>
</evidence>
<gene>
    <name evidence="2" type="ORF">H8S65_06135</name>
</gene>
<dbReference type="InterPro" id="IPR025351">
    <property type="entry name" value="Pvc16_N"/>
</dbReference>
<accession>A0ABR7DLX3</accession>
<dbReference type="EMBL" id="JACOOJ010000007">
    <property type="protein sequence ID" value="MBC5632347.1"/>
    <property type="molecule type" value="Genomic_DNA"/>
</dbReference>
<proteinExistence type="predicted"/>
<dbReference type="Pfam" id="PF14065">
    <property type="entry name" value="Pvc16_N"/>
    <property type="match status" value="1"/>
</dbReference>
<protein>
    <submittedName>
        <fullName evidence="2">DUF4255 domain-containing protein</fullName>
    </submittedName>
</protein>
<feature type="domain" description="Pvc16 N-terminal" evidence="1">
    <location>
        <begin position="6"/>
        <end position="171"/>
    </location>
</feature>
<reference evidence="2 3" key="1">
    <citation type="submission" date="2020-08" db="EMBL/GenBank/DDBJ databases">
        <title>Genome public.</title>
        <authorList>
            <person name="Liu C."/>
            <person name="Sun Q."/>
        </authorList>
    </citation>
    <scope>NUCLEOTIDE SEQUENCE [LARGE SCALE GENOMIC DNA]</scope>
    <source>
        <strain evidence="2 3">NSJ-79</strain>
    </source>
</reference>